<feature type="region of interest" description="Disordered" evidence="1">
    <location>
        <begin position="234"/>
        <end position="260"/>
    </location>
</feature>
<dbReference type="eggNOG" id="ENOG5033RMD">
    <property type="taxonomic scope" value="Bacteria"/>
</dbReference>
<evidence type="ECO:0000313" key="3">
    <source>
        <dbReference type="Proteomes" id="UP000035034"/>
    </source>
</evidence>
<dbReference type="AlphaFoldDB" id="H0R634"/>
<comment type="caution">
    <text evidence="2">The sequence shown here is derived from an EMBL/GenBank/DDBJ whole genome shotgun (WGS) entry which is preliminary data.</text>
</comment>
<feature type="compositionally biased region" description="Pro residues" evidence="1">
    <location>
        <begin position="1"/>
        <end position="34"/>
    </location>
</feature>
<proteinExistence type="predicted"/>
<keyword evidence="3" id="KW-1185">Reference proteome</keyword>
<dbReference type="STRING" id="1077974.GOEFS_119_00250"/>
<feature type="compositionally biased region" description="Polar residues" evidence="1">
    <location>
        <begin position="39"/>
        <end position="52"/>
    </location>
</feature>
<evidence type="ECO:0008006" key="4">
    <source>
        <dbReference type="Google" id="ProtNLM"/>
    </source>
</evidence>
<organism evidence="2 3">
    <name type="scientific">Gordonia effusa NBRC 100432</name>
    <dbReference type="NCBI Taxonomy" id="1077974"/>
    <lineage>
        <taxon>Bacteria</taxon>
        <taxon>Bacillati</taxon>
        <taxon>Actinomycetota</taxon>
        <taxon>Actinomycetes</taxon>
        <taxon>Mycobacteriales</taxon>
        <taxon>Gordoniaceae</taxon>
        <taxon>Gordonia</taxon>
    </lineage>
</organism>
<dbReference type="EMBL" id="BAEH01000119">
    <property type="protein sequence ID" value="GAB20535.1"/>
    <property type="molecule type" value="Genomic_DNA"/>
</dbReference>
<protein>
    <recommendedName>
        <fullName evidence="4">Glycine zipper domain-containing protein</fullName>
    </recommendedName>
</protein>
<evidence type="ECO:0000313" key="2">
    <source>
        <dbReference type="EMBL" id="GAB20535.1"/>
    </source>
</evidence>
<name>H0R634_9ACTN</name>
<reference evidence="2 3" key="1">
    <citation type="submission" date="2011-12" db="EMBL/GenBank/DDBJ databases">
        <title>Whole genome shotgun sequence of Gordonia effusa NBRC 100432.</title>
        <authorList>
            <person name="Yoshida I."/>
            <person name="Takarada H."/>
            <person name="Hosoyama A."/>
            <person name="Tsuchikane K."/>
            <person name="Katsumata H."/>
            <person name="Yamazaki S."/>
            <person name="Fujita N."/>
        </authorList>
    </citation>
    <scope>NUCLEOTIDE SEQUENCE [LARGE SCALE GENOMIC DNA]</scope>
    <source>
        <strain evidence="2 3">NBRC 100432</strain>
    </source>
</reference>
<accession>H0R634</accession>
<feature type="region of interest" description="Disordered" evidence="1">
    <location>
        <begin position="1"/>
        <end position="68"/>
    </location>
</feature>
<sequence>MTTTPSPAPAAPAPAPAPAPYNPGPGSVPGPPQEAPYQDPSTAPTYQKNYDPSGSFHAPTPTAPVKPIAWDPKTIRIGHWVTYIPTWMRKSDAVSINEWAAYGEAKIAQGLISIGVPRDEASRRAAATIIGVALGGATGAVAAGVPAAVVGGLIGAPVGGIAGGITGGIIGSTMPPFGAFTGPGVGIGIAAGIPLGAAAGAALLGVPAAVAGAVAGGAIGGLLAYTLGAGDPGAHIKQPPLPGQQGKNQQPPSELPHDHGPTVFQVNVPANKARALGLPPVHYSVNVNGDAHASIQLGKQTLQATIPGDVARAPYRALGAAGPQVERTVQHATRQATDTIQKALPGVNVTWGTPPAGAHHVGKHRK</sequence>
<gene>
    <name evidence="2" type="ORF">GOEFS_119_00250</name>
</gene>
<feature type="region of interest" description="Disordered" evidence="1">
    <location>
        <begin position="347"/>
        <end position="366"/>
    </location>
</feature>
<dbReference type="Proteomes" id="UP000035034">
    <property type="component" value="Unassembled WGS sequence"/>
</dbReference>
<evidence type="ECO:0000256" key="1">
    <source>
        <dbReference type="SAM" id="MobiDB-lite"/>
    </source>
</evidence>